<dbReference type="PROSITE" id="PS00211">
    <property type="entry name" value="ABC_TRANSPORTER_1"/>
    <property type="match status" value="1"/>
</dbReference>
<evidence type="ECO:0000256" key="2">
    <source>
        <dbReference type="ARBA" id="ARBA00022741"/>
    </source>
</evidence>
<name>A0ABV2ZXY4_9ACTN</name>
<dbReference type="Pfam" id="PF00005">
    <property type="entry name" value="ABC_tran"/>
    <property type="match status" value="1"/>
</dbReference>
<dbReference type="InterPro" id="IPR027417">
    <property type="entry name" value="P-loop_NTPase"/>
</dbReference>
<reference evidence="5 6" key="1">
    <citation type="submission" date="2024-06" db="EMBL/GenBank/DDBJ databases">
        <title>The Natural Products Discovery Center: Release of the First 8490 Sequenced Strains for Exploring Actinobacteria Biosynthetic Diversity.</title>
        <authorList>
            <person name="Kalkreuter E."/>
            <person name="Kautsar S.A."/>
            <person name="Yang D."/>
            <person name="Bader C.D."/>
            <person name="Teijaro C.N."/>
            <person name="Fluegel L."/>
            <person name="Davis C.M."/>
            <person name="Simpson J.R."/>
            <person name="Lauterbach L."/>
            <person name="Steele A.D."/>
            <person name="Gui C."/>
            <person name="Meng S."/>
            <person name="Li G."/>
            <person name="Viehrig K."/>
            <person name="Ye F."/>
            <person name="Su P."/>
            <person name="Kiefer A.F."/>
            <person name="Nichols A."/>
            <person name="Cepeda A.J."/>
            <person name="Yan W."/>
            <person name="Fan B."/>
            <person name="Jiang Y."/>
            <person name="Adhikari A."/>
            <person name="Zheng C.-J."/>
            <person name="Schuster L."/>
            <person name="Cowan T.M."/>
            <person name="Smanski M.J."/>
            <person name="Chevrette M.G."/>
            <person name="De Carvalho L.P.S."/>
            <person name="Shen B."/>
        </authorList>
    </citation>
    <scope>NUCLEOTIDE SEQUENCE [LARGE SCALE GENOMIC DNA]</scope>
    <source>
        <strain evidence="5 6">NPDC033843</strain>
    </source>
</reference>
<dbReference type="PROSITE" id="PS50893">
    <property type="entry name" value="ABC_TRANSPORTER_2"/>
    <property type="match status" value="1"/>
</dbReference>
<keyword evidence="3 5" id="KW-0067">ATP-binding</keyword>
<accession>A0ABV2ZXY4</accession>
<dbReference type="InterPro" id="IPR017871">
    <property type="entry name" value="ABC_transporter-like_CS"/>
</dbReference>
<dbReference type="Proteomes" id="UP001550739">
    <property type="component" value="Unassembled WGS sequence"/>
</dbReference>
<organism evidence="5 6">
    <name type="scientific">Streptomyces sp. 900129855</name>
    <dbReference type="NCBI Taxonomy" id="3155129"/>
    <lineage>
        <taxon>Bacteria</taxon>
        <taxon>Bacillati</taxon>
        <taxon>Actinomycetota</taxon>
        <taxon>Actinomycetes</taxon>
        <taxon>Kitasatosporales</taxon>
        <taxon>Streptomycetaceae</taxon>
        <taxon>Streptomyces</taxon>
    </lineage>
</organism>
<keyword evidence="1" id="KW-0813">Transport</keyword>
<dbReference type="EMBL" id="JBEZVE010000036">
    <property type="protein sequence ID" value="MEU3787128.1"/>
    <property type="molecule type" value="Genomic_DNA"/>
</dbReference>
<evidence type="ECO:0000256" key="1">
    <source>
        <dbReference type="ARBA" id="ARBA00022448"/>
    </source>
</evidence>
<proteinExistence type="predicted"/>
<evidence type="ECO:0000259" key="4">
    <source>
        <dbReference type="PROSITE" id="PS50893"/>
    </source>
</evidence>
<dbReference type="InterPro" id="IPR003593">
    <property type="entry name" value="AAA+_ATPase"/>
</dbReference>
<sequence length="273" mass="29030">MDMEVSTGDVLAVVGSNGSGKSTLLRILAGLSRPTSGSVSGRPPHIGYVPDRFTAHDRISAISYLTHMGRIRGMSASAARTRGNHLLERLSLVGGRNASLRTLSKGNAQKVALAQALLVQPDLLVLDEPWSGLDASAHRVLAEIIDETAAQGGAVVFTDHREAITETHAGSVYVISDGRVTLHGGRHSEGRASMVELILTAPPTGVIPVEVKWSTLPGVVDSARRGKEVVLRVAREHSDAVLLTALQHRWSVVGLAGAVSEHDFRFDARRTAL</sequence>
<dbReference type="SUPFAM" id="SSF52540">
    <property type="entry name" value="P-loop containing nucleoside triphosphate hydrolases"/>
    <property type="match status" value="1"/>
</dbReference>
<protein>
    <submittedName>
        <fullName evidence="5">ABC transporter ATP-binding protein</fullName>
    </submittedName>
</protein>
<gene>
    <name evidence="5" type="ORF">AB0E89_42510</name>
</gene>
<dbReference type="PANTHER" id="PTHR42939">
    <property type="entry name" value="ABC TRANSPORTER ATP-BINDING PROTEIN ALBC-RELATED"/>
    <property type="match status" value="1"/>
</dbReference>
<dbReference type="Gene3D" id="3.40.50.300">
    <property type="entry name" value="P-loop containing nucleotide triphosphate hydrolases"/>
    <property type="match status" value="1"/>
</dbReference>
<evidence type="ECO:0000313" key="6">
    <source>
        <dbReference type="Proteomes" id="UP001550739"/>
    </source>
</evidence>
<keyword evidence="6" id="KW-1185">Reference proteome</keyword>
<dbReference type="SMART" id="SM00382">
    <property type="entry name" value="AAA"/>
    <property type="match status" value="1"/>
</dbReference>
<keyword evidence="2" id="KW-0547">Nucleotide-binding</keyword>
<feature type="domain" description="ABC transporter" evidence="4">
    <location>
        <begin position="1"/>
        <end position="202"/>
    </location>
</feature>
<dbReference type="InterPro" id="IPR051782">
    <property type="entry name" value="ABC_Transporter_VariousFunc"/>
</dbReference>
<dbReference type="GO" id="GO:0005524">
    <property type="term" value="F:ATP binding"/>
    <property type="evidence" value="ECO:0007669"/>
    <property type="project" value="UniProtKB-KW"/>
</dbReference>
<evidence type="ECO:0000313" key="5">
    <source>
        <dbReference type="EMBL" id="MEU3787128.1"/>
    </source>
</evidence>
<dbReference type="RefSeq" id="WP_334577121.1">
    <property type="nucleotide sequence ID" value="NZ_JBEZVE010000036.1"/>
</dbReference>
<comment type="caution">
    <text evidence="5">The sequence shown here is derived from an EMBL/GenBank/DDBJ whole genome shotgun (WGS) entry which is preliminary data.</text>
</comment>
<dbReference type="PANTHER" id="PTHR42939:SF1">
    <property type="entry name" value="ABC TRANSPORTER ATP-BINDING PROTEIN ALBC-RELATED"/>
    <property type="match status" value="1"/>
</dbReference>
<dbReference type="InterPro" id="IPR003439">
    <property type="entry name" value="ABC_transporter-like_ATP-bd"/>
</dbReference>
<evidence type="ECO:0000256" key="3">
    <source>
        <dbReference type="ARBA" id="ARBA00022840"/>
    </source>
</evidence>